<evidence type="ECO:0000313" key="2">
    <source>
        <dbReference type="EMBL" id="ACK64486.1"/>
    </source>
</evidence>
<dbReference type="CDD" id="cd02440">
    <property type="entry name" value="AdoMet_MTases"/>
    <property type="match status" value="1"/>
</dbReference>
<dbReference type="GO" id="GO:0008168">
    <property type="term" value="F:methyltransferase activity"/>
    <property type="evidence" value="ECO:0007669"/>
    <property type="project" value="UniProtKB-KW"/>
</dbReference>
<keyword evidence="3" id="KW-1185">Reference proteome</keyword>
<evidence type="ECO:0000313" key="3">
    <source>
        <dbReference type="Proteomes" id="UP000008204"/>
    </source>
</evidence>
<dbReference type="Proteomes" id="UP000008204">
    <property type="component" value="Chromosome"/>
</dbReference>
<dbReference type="EMBL" id="CP001287">
    <property type="protein sequence ID" value="ACK64486.1"/>
    <property type="molecule type" value="Genomic_DNA"/>
</dbReference>
<dbReference type="HOGENOM" id="CLU_082726_1_0_3"/>
<gene>
    <name evidence="2" type="ordered locus">PCC8801_0388</name>
</gene>
<dbReference type="InterPro" id="IPR029063">
    <property type="entry name" value="SAM-dependent_MTases_sf"/>
</dbReference>
<dbReference type="STRING" id="41431.PCC8801_0388"/>
<name>B7JUA6_RIPO1</name>
<dbReference type="InterPro" id="IPR013217">
    <property type="entry name" value="Methyltransf_12"/>
</dbReference>
<accession>B7JUA6</accession>
<dbReference type="GO" id="GO:0032259">
    <property type="term" value="P:methylation"/>
    <property type="evidence" value="ECO:0007669"/>
    <property type="project" value="UniProtKB-KW"/>
</dbReference>
<keyword evidence="2" id="KW-0808">Transferase</keyword>
<organism evidence="2 3">
    <name type="scientific">Rippkaea orientalis (strain PCC 8801 / RF-1)</name>
    <name type="common">Cyanothece sp. (strain PCC 8801)</name>
    <dbReference type="NCBI Taxonomy" id="41431"/>
    <lineage>
        <taxon>Bacteria</taxon>
        <taxon>Bacillati</taxon>
        <taxon>Cyanobacteriota</taxon>
        <taxon>Cyanophyceae</taxon>
        <taxon>Oscillatoriophycideae</taxon>
        <taxon>Chroococcales</taxon>
        <taxon>Aphanothecaceae</taxon>
        <taxon>Rippkaea</taxon>
        <taxon>Rippkaea orientalis</taxon>
    </lineage>
</organism>
<dbReference type="KEGG" id="cyp:PCC8801_0388"/>
<sequence>MIICYGILDNKNNLLNYMADFVDNNEYQYVGSELEIAREATNWKNYFCSLIYPYLGNEVLEVGAGMGGTTKVLCKSHHKRWLCLEPDAQLASIIDDSINQKDLPNCCLVKNGTLIDLESSEKFDSLVYIDVLEHIKDDIHETNLATNYLKPGGNLIILCPAHQWLFTPFDSALGHYRRYNKKTLSLVIPEYLICQKLMYLDSIGTLASLGNRLLLKSSQPTLQQIKFWDRVMVPLSTQIDPLIGYSFGKSILGIWQKTF</sequence>
<dbReference type="OrthoDB" id="9810247at2"/>
<evidence type="ECO:0000259" key="1">
    <source>
        <dbReference type="Pfam" id="PF08242"/>
    </source>
</evidence>
<dbReference type="AlphaFoldDB" id="B7JUA6"/>
<dbReference type="Pfam" id="PF08242">
    <property type="entry name" value="Methyltransf_12"/>
    <property type="match status" value="1"/>
</dbReference>
<proteinExistence type="predicted"/>
<dbReference type="eggNOG" id="COG2227">
    <property type="taxonomic scope" value="Bacteria"/>
</dbReference>
<feature type="domain" description="Methyltransferase type 12" evidence="1">
    <location>
        <begin position="60"/>
        <end position="155"/>
    </location>
</feature>
<protein>
    <submittedName>
        <fullName evidence="2">Methyltransferase type 12</fullName>
    </submittedName>
</protein>
<reference evidence="3" key="1">
    <citation type="journal article" date="2011" name="MBio">
        <title>Novel metabolic attributes of the genus Cyanothece, comprising a group of unicellular nitrogen-fixing Cyanobacteria.</title>
        <authorList>
            <person name="Bandyopadhyay A."/>
            <person name="Elvitigala T."/>
            <person name="Welsh E."/>
            <person name="Stockel J."/>
            <person name="Liberton M."/>
            <person name="Min H."/>
            <person name="Sherman L.A."/>
            <person name="Pakrasi H.B."/>
        </authorList>
    </citation>
    <scope>NUCLEOTIDE SEQUENCE [LARGE SCALE GENOMIC DNA]</scope>
    <source>
        <strain evidence="3">PCC 8801</strain>
    </source>
</reference>
<dbReference type="SUPFAM" id="SSF53335">
    <property type="entry name" value="S-adenosyl-L-methionine-dependent methyltransferases"/>
    <property type="match status" value="1"/>
</dbReference>
<dbReference type="Gene3D" id="3.40.50.150">
    <property type="entry name" value="Vaccinia Virus protein VP39"/>
    <property type="match status" value="1"/>
</dbReference>
<keyword evidence="2" id="KW-0489">Methyltransferase</keyword>